<gene>
    <name evidence="1" type="ORF">CJP73_13560</name>
</gene>
<dbReference type="EMBL" id="NQYH01000014">
    <property type="protein sequence ID" value="RIY39633.1"/>
    <property type="molecule type" value="Genomic_DNA"/>
</dbReference>
<accession>A0A3A1YMY2</accession>
<dbReference type="InterPro" id="IPR029033">
    <property type="entry name" value="His_PPase_superfam"/>
</dbReference>
<organism evidence="1 2">
    <name type="scientific">Neopusillimonas maritima</name>
    <dbReference type="NCBI Taxonomy" id="2026239"/>
    <lineage>
        <taxon>Bacteria</taxon>
        <taxon>Pseudomonadati</taxon>
        <taxon>Pseudomonadota</taxon>
        <taxon>Betaproteobacteria</taxon>
        <taxon>Burkholderiales</taxon>
        <taxon>Alcaligenaceae</taxon>
        <taxon>Neopusillimonas</taxon>
    </lineage>
</organism>
<evidence type="ECO:0000313" key="2">
    <source>
        <dbReference type="Proteomes" id="UP000266206"/>
    </source>
</evidence>
<evidence type="ECO:0000313" key="1">
    <source>
        <dbReference type="EMBL" id="RIY39633.1"/>
    </source>
</evidence>
<dbReference type="AlphaFoldDB" id="A0A3A1YMY2"/>
<protein>
    <recommendedName>
        <fullName evidence="3">Phosphoglycerate mutase</fullName>
    </recommendedName>
</protein>
<dbReference type="OrthoDB" id="9810154at2"/>
<dbReference type="RefSeq" id="WP_119516790.1">
    <property type="nucleotide sequence ID" value="NZ_NQYH01000014.1"/>
</dbReference>
<dbReference type="Gene3D" id="3.40.50.1240">
    <property type="entry name" value="Phosphoglycerate mutase-like"/>
    <property type="match status" value="1"/>
</dbReference>
<dbReference type="SUPFAM" id="SSF53254">
    <property type="entry name" value="Phosphoglycerate mutase-like"/>
    <property type="match status" value="1"/>
</dbReference>
<dbReference type="CDD" id="cd07067">
    <property type="entry name" value="HP_PGM_like"/>
    <property type="match status" value="1"/>
</dbReference>
<reference evidence="1 2" key="1">
    <citation type="submission" date="2017-08" db="EMBL/GenBank/DDBJ databases">
        <title>Pusillimonas indicus sp. nov., a member of the family Alcaligenaceae isolated from surface seawater.</title>
        <authorList>
            <person name="Li J."/>
        </authorList>
    </citation>
    <scope>NUCLEOTIDE SEQUENCE [LARGE SCALE GENOMIC DNA]</scope>
    <source>
        <strain evidence="1 2">L52-1-41</strain>
    </source>
</reference>
<dbReference type="SMART" id="SM00855">
    <property type="entry name" value="PGAM"/>
    <property type="match status" value="1"/>
</dbReference>
<sequence>MSNVMPDQVRRLLLLRHAHAGFAESGGDIERNLSERGLTEALEVGRLMATEGFIPDLAVISPAQRTRQTWAQVQKRLPTAVQCLYENRIYEAGITALLDVLGAQPDSRQTLLLVGHNPGMQGLALKLTGRGSKNAVVRLRHEFPPASLAVITFPDTRRWADIDERSGVLEHFMTPSPVI</sequence>
<name>A0A3A1YMY2_9BURK</name>
<evidence type="ECO:0008006" key="3">
    <source>
        <dbReference type="Google" id="ProtNLM"/>
    </source>
</evidence>
<dbReference type="Pfam" id="PF00300">
    <property type="entry name" value="His_Phos_1"/>
    <property type="match status" value="1"/>
</dbReference>
<comment type="caution">
    <text evidence="1">The sequence shown here is derived from an EMBL/GenBank/DDBJ whole genome shotgun (WGS) entry which is preliminary data.</text>
</comment>
<dbReference type="PANTHER" id="PTHR47623:SF1">
    <property type="entry name" value="OS09G0287300 PROTEIN"/>
    <property type="match status" value="1"/>
</dbReference>
<dbReference type="Proteomes" id="UP000266206">
    <property type="component" value="Unassembled WGS sequence"/>
</dbReference>
<dbReference type="InterPro" id="IPR013078">
    <property type="entry name" value="His_Pase_superF_clade-1"/>
</dbReference>
<dbReference type="PANTHER" id="PTHR47623">
    <property type="entry name" value="OS09G0287300 PROTEIN"/>
    <property type="match status" value="1"/>
</dbReference>
<proteinExistence type="predicted"/>